<dbReference type="SUPFAM" id="SSF46785">
    <property type="entry name" value="Winged helix' DNA-binding domain"/>
    <property type="match status" value="1"/>
</dbReference>
<dbReference type="RefSeq" id="WP_225566085.1">
    <property type="nucleotide sequence ID" value="NZ_JAIXCQ010000009.1"/>
</dbReference>
<dbReference type="Pfam" id="PF03551">
    <property type="entry name" value="PadR"/>
    <property type="match status" value="1"/>
</dbReference>
<organism evidence="2 3">
    <name type="scientific">Isoptericola luteus</name>
    <dbReference type="NCBI Taxonomy" id="2879484"/>
    <lineage>
        <taxon>Bacteria</taxon>
        <taxon>Bacillati</taxon>
        <taxon>Actinomycetota</taxon>
        <taxon>Actinomycetes</taxon>
        <taxon>Micrococcales</taxon>
        <taxon>Promicromonosporaceae</taxon>
        <taxon>Isoptericola</taxon>
    </lineage>
</organism>
<evidence type="ECO:0000313" key="3">
    <source>
        <dbReference type="Proteomes" id="UP001319870"/>
    </source>
</evidence>
<reference evidence="2 3" key="1">
    <citation type="submission" date="2021-09" db="EMBL/GenBank/DDBJ databases">
        <title>Isoptericola luteus sp. nov., a novel bacterium isolated from Harbin, the capital city of Heilongjiang province.</title>
        <authorList>
            <person name="Li J."/>
        </authorList>
    </citation>
    <scope>NUCLEOTIDE SEQUENCE [LARGE SCALE GENOMIC DNA]</scope>
    <source>
        <strain evidence="2 3">NEAU-Y5</strain>
    </source>
</reference>
<dbReference type="Proteomes" id="UP001319870">
    <property type="component" value="Unassembled WGS sequence"/>
</dbReference>
<protein>
    <submittedName>
        <fullName evidence="2">Helix-turn-helix transcriptional regulator</fullName>
    </submittedName>
</protein>
<accession>A0ABS7ZJ19</accession>
<keyword evidence="3" id="KW-1185">Reference proteome</keyword>
<name>A0ABS7ZJ19_9MICO</name>
<evidence type="ECO:0000259" key="1">
    <source>
        <dbReference type="Pfam" id="PF03551"/>
    </source>
</evidence>
<dbReference type="InterPro" id="IPR036390">
    <property type="entry name" value="WH_DNA-bd_sf"/>
</dbReference>
<dbReference type="EMBL" id="JAIXCQ010000009">
    <property type="protein sequence ID" value="MCA5894321.1"/>
    <property type="molecule type" value="Genomic_DNA"/>
</dbReference>
<feature type="domain" description="Transcription regulator PadR N-terminal" evidence="1">
    <location>
        <begin position="5"/>
        <end position="77"/>
    </location>
</feature>
<dbReference type="Gene3D" id="1.10.10.10">
    <property type="entry name" value="Winged helix-like DNA-binding domain superfamily/Winged helix DNA-binding domain"/>
    <property type="match status" value="1"/>
</dbReference>
<proteinExistence type="predicted"/>
<gene>
    <name evidence="2" type="ORF">LEP48_13320</name>
</gene>
<comment type="caution">
    <text evidence="2">The sequence shown here is derived from an EMBL/GenBank/DDBJ whole genome shotgun (WGS) entry which is preliminary data.</text>
</comment>
<dbReference type="PANTHER" id="PTHR43252:SF4">
    <property type="entry name" value="TRANSCRIPTIONAL REGULATORY PROTEIN"/>
    <property type="match status" value="1"/>
</dbReference>
<dbReference type="InterPro" id="IPR005149">
    <property type="entry name" value="Tscrpt_reg_PadR_N"/>
</dbReference>
<evidence type="ECO:0000313" key="2">
    <source>
        <dbReference type="EMBL" id="MCA5894321.1"/>
    </source>
</evidence>
<dbReference type="PANTHER" id="PTHR43252">
    <property type="entry name" value="TRANSCRIPTIONAL REGULATOR YQJI"/>
    <property type="match status" value="1"/>
</dbReference>
<sequence length="180" mass="19916">MAYVILGLLHLWPQSLYDLVKNFEAGVSLFYSASSGSIKRALDGLLERGAIEADDGDGPRSRKVYRVTAVGRREFHEWMTGPLAGPDAEAAALPRLYFLGLLAEPERGPVLAGILARIDADLARLTDLATQIEGVDVPDELRDVFVFQQATLDYGITSYRHSLEWFRDLAQRHADGSAQR</sequence>
<dbReference type="InterPro" id="IPR036388">
    <property type="entry name" value="WH-like_DNA-bd_sf"/>
</dbReference>